<reference evidence="2" key="1">
    <citation type="submission" date="2023-03" db="EMBL/GenBank/DDBJ databases">
        <title>Andean soil-derived lignocellulolytic bacterial consortium as a source of novel taxa and putative plastic-active enzymes.</title>
        <authorList>
            <person name="Diaz-Garcia L."/>
            <person name="Chuvochina M."/>
            <person name="Feuerriegel G."/>
            <person name="Bunk B."/>
            <person name="Sproer C."/>
            <person name="Streit W.R."/>
            <person name="Rodriguez L.M."/>
            <person name="Overmann J."/>
            <person name="Jimenez D.J."/>
        </authorList>
    </citation>
    <scope>NUCLEOTIDE SEQUENCE</scope>
    <source>
        <strain evidence="2">MAG 7</strain>
    </source>
</reference>
<evidence type="ECO:0000313" key="3">
    <source>
        <dbReference type="Proteomes" id="UP001220610"/>
    </source>
</evidence>
<organism evidence="2 3">
    <name type="scientific">Candidatus Pseudobacter hemicellulosilyticus</name>
    <dbReference type="NCBI Taxonomy" id="3121375"/>
    <lineage>
        <taxon>Bacteria</taxon>
        <taxon>Pseudomonadati</taxon>
        <taxon>Bacteroidota</taxon>
        <taxon>Chitinophagia</taxon>
        <taxon>Chitinophagales</taxon>
        <taxon>Chitinophagaceae</taxon>
        <taxon>Pseudobacter</taxon>
    </lineage>
</organism>
<accession>A0AAJ5WVQ0</accession>
<keyword evidence="1" id="KW-0812">Transmembrane</keyword>
<dbReference type="AlphaFoldDB" id="A0AAJ5WVQ0"/>
<dbReference type="Proteomes" id="UP001220610">
    <property type="component" value="Chromosome"/>
</dbReference>
<evidence type="ECO:0008006" key="4">
    <source>
        <dbReference type="Google" id="ProtNLM"/>
    </source>
</evidence>
<sequence length="68" mass="7592">MKNTWLTAVVAGAAVAGVFLWMRNRNRTASIAHDVADAAGETHEKIRKYIRKANREARKEMNHASDAL</sequence>
<keyword evidence="1" id="KW-1133">Transmembrane helix</keyword>
<evidence type="ECO:0000256" key="1">
    <source>
        <dbReference type="SAM" id="Phobius"/>
    </source>
</evidence>
<gene>
    <name evidence="2" type="ORF">P0Y53_05925</name>
</gene>
<evidence type="ECO:0000313" key="2">
    <source>
        <dbReference type="EMBL" id="WEK37034.1"/>
    </source>
</evidence>
<feature type="transmembrane region" description="Helical" evidence="1">
    <location>
        <begin position="6"/>
        <end position="22"/>
    </location>
</feature>
<proteinExistence type="predicted"/>
<dbReference type="EMBL" id="CP119311">
    <property type="protein sequence ID" value="WEK37034.1"/>
    <property type="molecule type" value="Genomic_DNA"/>
</dbReference>
<keyword evidence="1" id="KW-0472">Membrane</keyword>
<protein>
    <recommendedName>
        <fullName evidence="4">YtxH domain-containing protein</fullName>
    </recommendedName>
</protein>
<name>A0AAJ5WVQ0_9BACT</name>